<dbReference type="Proteomes" id="UP000030185">
    <property type="component" value="Unassembled WGS sequence"/>
</dbReference>
<dbReference type="InterPro" id="IPR000994">
    <property type="entry name" value="Pept_M24"/>
</dbReference>
<evidence type="ECO:0000256" key="4">
    <source>
        <dbReference type="ARBA" id="ARBA00012574"/>
    </source>
</evidence>
<dbReference type="OrthoDB" id="9806388at2"/>
<dbReference type="PRINTS" id="PR00599">
    <property type="entry name" value="MAPEPTIDASE"/>
</dbReference>
<evidence type="ECO:0000256" key="2">
    <source>
        <dbReference type="ARBA" id="ARBA00001936"/>
    </source>
</evidence>
<evidence type="ECO:0000256" key="5">
    <source>
        <dbReference type="ARBA" id="ARBA00022670"/>
    </source>
</evidence>
<reference evidence="11 12" key="1">
    <citation type="submission" date="2014-09" db="EMBL/GenBank/DDBJ databases">
        <title>Sporocytophaga myxococcoides PG-01 genome sequencing.</title>
        <authorList>
            <person name="Liu L."/>
            <person name="Gao P.J."/>
            <person name="Chen G.J."/>
            <person name="Wang L.S."/>
        </authorList>
    </citation>
    <scope>NUCLEOTIDE SEQUENCE [LARGE SCALE GENOMIC DNA]</scope>
    <source>
        <strain evidence="11 12">PG-01</strain>
    </source>
</reference>
<evidence type="ECO:0000256" key="7">
    <source>
        <dbReference type="ARBA" id="ARBA00022801"/>
    </source>
</evidence>
<feature type="domain" description="Aminopeptidase P N-terminal" evidence="10">
    <location>
        <begin position="6"/>
        <end position="142"/>
    </location>
</feature>
<name>A0A098L897_9BACT</name>
<accession>A0A098L897</accession>
<dbReference type="InterPro" id="IPR029149">
    <property type="entry name" value="Creatin/AminoP/Spt16_N"/>
</dbReference>
<evidence type="ECO:0000256" key="6">
    <source>
        <dbReference type="ARBA" id="ARBA00022723"/>
    </source>
</evidence>
<dbReference type="EC" id="3.4.11.9" evidence="4"/>
<dbReference type="STRING" id="153721.MYP_101"/>
<evidence type="ECO:0000313" key="12">
    <source>
        <dbReference type="Proteomes" id="UP000030185"/>
    </source>
</evidence>
<keyword evidence="7" id="KW-0378">Hydrolase</keyword>
<evidence type="ECO:0000259" key="10">
    <source>
        <dbReference type="SMART" id="SM01011"/>
    </source>
</evidence>
<dbReference type="Gene3D" id="3.40.350.10">
    <property type="entry name" value="Creatinase/prolidase N-terminal domain"/>
    <property type="match status" value="1"/>
</dbReference>
<dbReference type="InterPro" id="IPR052433">
    <property type="entry name" value="X-Pro_dipept-like"/>
</dbReference>
<keyword evidence="6" id="KW-0479">Metal-binding</keyword>
<dbReference type="InterPro" id="IPR001131">
    <property type="entry name" value="Peptidase_M24B_aminopep-P_CS"/>
</dbReference>
<dbReference type="AlphaFoldDB" id="A0A098L897"/>
<evidence type="ECO:0000256" key="9">
    <source>
        <dbReference type="ARBA" id="ARBA00023211"/>
    </source>
</evidence>
<dbReference type="SMART" id="SM01011">
    <property type="entry name" value="AMP_N"/>
    <property type="match status" value="1"/>
</dbReference>
<dbReference type="Pfam" id="PF00557">
    <property type="entry name" value="Peptidase_M24"/>
    <property type="match status" value="1"/>
</dbReference>
<dbReference type="PANTHER" id="PTHR43226">
    <property type="entry name" value="XAA-PRO AMINOPEPTIDASE 3"/>
    <property type="match status" value="1"/>
</dbReference>
<protein>
    <recommendedName>
        <fullName evidence="4">Xaa-Pro aminopeptidase</fullName>
        <ecNumber evidence="4">3.4.11.9</ecNumber>
    </recommendedName>
</protein>
<comment type="caution">
    <text evidence="11">The sequence shown here is derived from an EMBL/GenBank/DDBJ whole genome shotgun (WGS) entry which is preliminary data.</text>
</comment>
<comment type="catalytic activity">
    <reaction evidence="1">
        <text>Release of any N-terminal amino acid, including proline, that is linked to proline, even from a dipeptide or tripeptide.</text>
        <dbReference type="EC" id="3.4.11.9"/>
    </reaction>
</comment>
<dbReference type="CDD" id="cd01087">
    <property type="entry name" value="Prolidase"/>
    <property type="match status" value="1"/>
</dbReference>
<evidence type="ECO:0000256" key="1">
    <source>
        <dbReference type="ARBA" id="ARBA00001424"/>
    </source>
</evidence>
<dbReference type="GO" id="GO:0006508">
    <property type="term" value="P:proteolysis"/>
    <property type="evidence" value="ECO:0007669"/>
    <property type="project" value="UniProtKB-KW"/>
</dbReference>
<organism evidence="11 12">
    <name type="scientific">Sporocytophaga myxococcoides</name>
    <dbReference type="NCBI Taxonomy" id="153721"/>
    <lineage>
        <taxon>Bacteria</taxon>
        <taxon>Pseudomonadati</taxon>
        <taxon>Bacteroidota</taxon>
        <taxon>Cytophagia</taxon>
        <taxon>Cytophagales</taxon>
        <taxon>Cytophagaceae</taxon>
        <taxon>Sporocytophaga</taxon>
    </lineage>
</organism>
<dbReference type="Gene3D" id="3.90.230.10">
    <property type="entry name" value="Creatinase/methionine aminopeptidase superfamily"/>
    <property type="match status" value="1"/>
</dbReference>
<keyword evidence="11" id="KW-0031">Aminopeptidase</keyword>
<dbReference type="PROSITE" id="PS00491">
    <property type="entry name" value="PROLINE_PEPTIDASE"/>
    <property type="match status" value="1"/>
</dbReference>
<evidence type="ECO:0000256" key="8">
    <source>
        <dbReference type="ARBA" id="ARBA00023049"/>
    </source>
</evidence>
<dbReference type="InterPro" id="IPR007865">
    <property type="entry name" value="Aminopep_P_N"/>
</dbReference>
<dbReference type="EMBL" id="BBLT01000001">
    <property type="protein sequence ID" value="GAL82875.1"/>
    <property type="molecule type" value="Genomic_DNA"/>
</dbReference>
<dbReference type="InterPro" id="IPR001714">
    <property type="entry name" value="Pept_M24_MAP"/>
</dbReference>
<keyword evidence="5" id="KW-0645">Protease</keyword>
<dbReference type="eggNOG" id="COG0006">
    <property type="taxonomic scope" value="Bacteria"/>
</dbReference>
<dbReference type="GO" id="GO:0070006">
    <property type="term" value="F:metalloaminopeptidase activity"/>
    <property type="evidence" value="ECO:0007669"/>
    <property type="project" value="InterPro"/>
</dbReference>
<gene>
    <name evidence="11" type="ORF">MYP_101</name>
</gene>
<proteinExistence type="inferred from homology"/>
<evidence type="ECO:0000313" key="11">
    <source>
        <dbReference type="EMBL" id="GAL82875.1"/>
    </source>
</evidence>
<dbReference type="Pfam" id="PF05195">
    <property type="entry name" value="AMP_N"/>
    <property type="match status" value="1"/>
</dbReference>
<evidence type="ECO:0000256" key="3">
    <source>
        <dbReference type="ARBA" id="ARBA00008766"/>
    </source>
</evidence>
<sequence length="431" mass="49128">MKYLPIDKGLFVKNRSNFVSQLKPGSIAIFVSNDIYPTNADGTLPFRQNNDLFYLSGIDQEETILVLFPDAKSESLREILFIRETNEHIATWEGNKLTKTEASAASGIPTIYWSSQFKSVLNSLIFDCSSIYLNYNEHTRADKQVLSKEERFAKWCKKNYPLHTYERSAPILHKLRSIKSEIEIEQMKTAVNITEKAFRRVLNFVKPGVMEYEIEAEIAYEFLKNRSRGPAYQSIIASGANSCILHYVVNDQRCKDGDILLLDFGAEYANYAADLTRSIPVNGKYTSRQKDVYNAVLKVMKEAKKLLVAGNNFKTYNETVGKIVEEELIKLKLLDNKEVKNQDPANPLYRKYFMHGVSHYLGLDVHDVGSRNAIFENGMVFTVEPGIYIKEEGLGIRIENNILLSEKGPIDLMENIPIEADEIEELMNSGK</sequence>
<keyword evidence="12" id="KW-1185">Reference proteome</keyword>
<dbReference type="RefSeq" id="WP_045457019.1">
    <property type="nucleotide sequence ID" value="NZ_BBLT01000001.1"/>
</dbReference>
<keyword evidence="8" id="KW-0482">Metalloprotease</keyword>
<keyword evidence="9" id="KW-0464">Manganese</keyword>
<dbReference type="SUPFAM" id="SSF55920">
    <property type="entry name" value="Creatinase/aminopeptidase"/>
    <property type="match status" value="1"/>
</dbReference>
<comment type="similarity">
    <text evidence="3">Belongs to the peptidase M24B family.</text>
</comment>
<comment type="cofactor">
    <cofactor evidence="2">
        <name>Mn(2+)</name>
        <dbReference type="ChEBI" id="CHEBI:29035"/>
    </cofactor>
</comment>
<dbReference type="SUPFAM" id="SSF53092">
    <property type="entry name" value="Creatinase/prolidase N-terminal domain"/>
    <property type="match status" value="1"/>
</dbReference>
<dbReference type="GO" id="GO:0030145">
    <property type="term" value="F:manganese ion binding"/>
    <property type="evidence" value="ECO:0007669"/>
    <property type="project" value="InterPro"/>
</dbReference>
<dbReference type="InterPro" id="IPR036005">
    <property type="entry name" value="Creatinase/aminopeptidase-like"/>
</dbReference>
<dbReference type="PANTHER" id="PTHR43226:SF4">
    <property type="entry name" value="XAA-PRO AMINOPEPTIDASE 3"/>
    <property type="match status" value="1"/>
</dbReference>